<dbReference type="Gene3D" id="1.20.120.330">
    <property type="entry name" value="Nucleotidyltransferases domain 2"/>
    <property type="match status" value="1"/>
</dbReference>
<gene>
    <name evidence="1" type="ORF">R5W23_002832</name>
</gene>
<dbReference type="RefSeq" id="WP_320687950.1">
    <property type="nucleotide sequence ID" value="NZ_JAXBLV010000196.1"/>
</dbReference>
<protein>
    <recommendedName>
        <fullName evidence="3">HEPN domain-containing protein</fullName>
    </recommendedName>
</protein>
<reference evidence="2" key="1">
    <citation type="journal article" date="2023" name="Mar. Drugs">
        <title>Gemmata algarum, a Novel Planctomycete Isolated from an Algal Mat, Displays Antimicrobial Activity.</title>
        <authorList>
            <person name="Kumar G."/>
            <person name="Kallscheuer N."/>
            <person name="Kashif M."/>
            <person name="Ahamad S."/>
            <person name="Jagadeeshwari U."/>
            <person name="Pannikurungottu S."/>
            <person name="Haufschild T."/>
            <person name="Kabuu M."/>
            <person name="Sasikala C."/>
            <person name="Jogler C."/>
            <person name="Ramana C."/>
        </authorList>
    </citation>
    <scope>NUCLEOTIDE SEQUENCE [LARGE SCALE GENOMIC DNA]</scope>
    <source>
        <strain evidence="2">JC673</strain>
    </source>
</reference>
<evidence type="ECO:0000313" key="2">
    <source>
        <dbReference type="Proteomes" id="UP001272242"/>
    </source>
</evidence>
<accession>A0ABU5F6P9</accession>
<comment type="caution">
    <text evidence="1">The sequence shown here is derived from an EMBL/GenBank/DDBJ whole genome shotgun (WGS) entry which is preliminary data.</text>
</comment>
<sequence length="142" mass="16197">MNRPHLQKLAEERLLDAQALLAAERWSAAYYLAGYTVECGLKSCVLRHLDATGAIFTDAEYLKSLAGCWTHDIEKLIKLAGLIIEFGKARQADPALDRFWAITKNWSETSRYKEAAENDARELVEAITHEPNGVLRWIRTHW</sequence>
<evidence type="ECO:0008006" key="3">
    <source>
        <dbReference type="Google" id="ProtNLM"/>
    </source>
</evidence>
<keyword evidence="2" id="KW-1185">Reference proteome</keyword>
<dbReference type="EMBL" id="JAXBLV010000196">
    <property type="protein sequence ID" value="MDY3561554.1"/>
    <property type="molecule type" value="Genomic_DNA"/>
</dbReference>
<proteinExistence type="predicted"/>
<dbReference type="Proteomes" id="UP001272242">
    <property type="component" value="Unassembled WGS sequence"/>
</dbReference>
<organism evidence="1 2">
    <name type="scientific">Gemmata algarum</name>
    <dbReference type="NCBI Taxonomy" id="2975278"/>
    <lineage>
        <taxon>Bacteria</taxon>
        <taxon>Pseudomonadati</taxon>
        <taxon>Planctomycetota</taxon>
        <taxon>Planctomycetia</taxon>
        <taxon>Gemmatales</taxon>
        <taxon>Gemmataceae</taxon>
        <taxon>Gemmata</taxon>
    </lineage>
</organism>
<name>A0ABU5F6P9_9BACT</name>
<evidence type="ECO:0000313" key="1">
    <source>
        <dbReference type="EMBL" id="MDY3561554.1"/>
    </source>
</evidence>